<reference evidence="1 2" key="1">
    <citation type="submission" date="2016-11" db="EMBL/GenBank/DDBJ databases">
        <authorList>
            <person name="Jaros S."/>
            <person name="Januszkiewicz K."/>
            <person name="Wedrychowicz H."/>
        </authorList>
    </citation>
    <scope>NUCLEOTIDE SEQUENCE [LARGE SCALE GENOMIC DNA]</scope>
    <source>
        <strain evidence="1 2">DSM 10502</strain>
    </source>
</reference>
<proteinExistence type="predicted"/>
<sequence>MLATFPSYNEAINIFKNITLPAETKAFALQLSHVMRSFALLRGREELSEGWAAAGLLYAACSEGTLPYDELKNTGANEGFLSLLKLKNIPPMAEPPTASQELGAVLVTAAPLVHLISETMRVQNTAPKNLKVSAIQKRFMDKTFLPSVDRQLIRDGAKQLHWEIGNLTSKAISAIRENESAIRQALKN</sequence>
<dbReference type="STRING" id="1123243.SAMN02745190_02041"/>
<gene>
    <name evidence="1" type="ORF">SAMN02745190_02041</name>
</gene>
<evidence type="ECO:0000313" key="2">
    <source>
        <dbReference type="Proteomes" id="UP000184404"/>
    </source>
</evidence>
<name>A0A1M4ZK52_9FIRM</name>
<organism evidence="1 2">
    <name type="scientific">Schwartzia succinivorans DSM 10502</name>
    <dbReference type="NCBI Taxonomy" id="1123243"/>
    <lineage>
        <taxon>Bacteria</taxon>
        <taxon>Bacillati</taxon>
        <taxon>Bacillota</taxon>
        <taxon>Negativicutes</taxon>
        <taxon>Selenomonadales</taxon>
        <taxon>Selenomonadaceae</taxon>
        <taxon>Schwartzia</taxon>
    </lineage>
</organism>
<protein>
    <submittedName>
        <fullName evidence="1">Uncharacterized protein</fullName>
    </submittedName>
</protein>
<accession>A0A1M4ZK52</accession>
<dbReference type="RefSeq" id="WP_072936161.1">
    <property type="nucleotide sequence ID" value="NZ_FQUG01000008.1"/>
</dbReference>
<dbReference type="EMBL" id="FQUG01000008">
    <property type="protein sequence ID" value="SHF18187.1"/>
    <property type="molecule type" value="Genomic_DNA"/>
</dbReference>
<evidence type="ECO:0000313" key="1">
    <source>
        <dbReference type="EMBL" id="SHF18187.1"/>
    </source>
</evidence>
<keyword evidence="2" id="KW-1185">Reference proteome</keyword>
<dbReference type="Proteomes" id="UP000184404">
    <property type="component" value="Unassembled WGS sequence"/>
</dbReference>
<dbReference type="AlphaFoldDB" id="A0A1M4ZK52"/>